<dbReference type="Pfam" id="PF04361">
    <property type="entry name" value="DUF494"/>
    <property type="match status" value="1"/>
</dbReference>
<dbReference type="AlphaFoldDB" id="A0A378TZD6"/>
<reference evidence="2 3" key="1">
    <citation type="submission" date="2018-06" db="EMBL/GenBank/DDBJ databases">
        <authorList>
            <consortium name="Pathogen Informatics"/>
            <person name="Doyle S."/>
        </authorList>
    </citation>
    <scope>NUCLEOTIDE SEQUENCE [LARGE SCALE GENOMIC DNA]</scope>
    <source>
        <strain evidence="2 3">NCTC10660</strain>
    </source>
</reference>
<dbReference type="PANTHER" id="PTHR38692:SF1">
    <property type="entry name" value="PROTEIN SMG"/>
    <property type="match status" value="1"/>
</dbReference>
<sequence length="151" mass="16830">MVELIAFLIEHFQDFDSCPSGGDLGHVLEEVGFDEADIHKLLMLIDVLNEASQWEVAEQSGTAMRVYWAEESDRLPMEVRGLLHYLEQAGALDAGQREFVINALMFMPAEDITVDMAKVMSLLVLWAQKSELPVLVGDDLMAALHGEATMH</sequence>
<dbReference type="PANTHER" id="PTHR38692">
    <property type="entry name" value="PROTEIN SMG"/>
    <property type="match status" value="1"/>
</dbReference>
<dbReference type="HAMAP" id="MF_00598">
    <property type="entry name" value="Smg"/>
    <property type="match status" value="1"/>
</dbReference>
<dbReference type="InterPro" id="IPR007456">
    <property type="entry name" value="Smg"/>
</dbReference>
<comment type="similarity">
    <text evidence="1">Belongs to the Smg family.</text>
</comment>
<organism evidence="2 3">
    <name type="scientific">Neisseria elongata</name>
    <dbReference type="NCBI Taxonomy" id="495"/>
    <lineage>
        <taxon>Bacteria</taxon>
        <taxon>Pseudomonadati</taxon>
        <taxon>Pseudomonadota</taxon>
        <taxon>Betaproteobacteria</taxon>
        <taxon>Neisseriales</taxon>
        <taxon>Neisseriaceae</taxon>
        <taxon>Neisseria</taxon>
    </lineage>
</organism>
<dbReference type="EMBL" id="UGQW01000002">
    <property type="protein sequence ID" value="STZ68318.1"/>
    <property type="molecule type" value="Genomic_DNA"/>
</dbReference>
<dbReference type="RefSeq" id="WP_074897952.1">
    <property type="nucleotide sequence ID" value="NZ_CP031252.1"/>
</dbReference>
<evidence type="ECO:0000256" key="1">
    <source>
        <dbReference type="HAMAP-Rule" id="MF_00598"/>
    </source>
</evidence>
<proteinExistence type="inferred from homology"/>
<accession>A0A378TZD6</accession>
<evidence type="ECO:0000313" key="2">
    <source>
        <dbReference type="EMBL" id="STZ68318.1"/>
    </source>
</evidence>
<name>A0A378TZD6_NEIEL</name>
<gene>
    <name evidence="1" type="primary">smg</name>
    <name evidence="2" type="ORF">NCTC10660_01830</name>
</gene>
<dbReference type="Proteomes" id="UP000254927">
    <property type="component" value="Unassembled WGS sequence"/>
</dbReference>
<protein>
    <recommendedName>
        <fullName evidence="1">Protein Smg homolog</fullName>
    </recommendedName>
</protein>
<dbReference type="GeneID" id="93352815"/>
<evidence type="ECO:0000313" key="3">
    <source>
        <dbReference type="Proteomes" id="UP000254927"/>
    </source>
</evidence>